<accession>A0ACC3A2U6</accession>
<gene>
    <name evidence="1" type="ORF">H2198_006634</name>
</gene>
<dbReference type="EMBL" id="JAPDRQ010000125">
    <property type="protein sequence ID" value="KAJ9654284.1"/>
    <property type="molecule type" value="Genomic_DNA"/>
</dbReference>
<evidence type="ECO:0000313" key="2">
    <source>
        <dbReference type="Proteomes" id="UP001172386"/>
    </source>
</evidence>
<name>A0ACC3A2U6_9EURO</name>
<dbReference type="Proteomes" id="UP001172386">
    <property type="component" value="Unassembled WGS sequence"/>
</dbReference>
<sequence length="268" mass="28870">MATERGANIPPIKIYSDKFEDHVVLITGAAQGIGETTAKLFAKQGAALILVDIEEDKLKRVLQEIEAAGGKGLIRVCDISDYGQCEQVVEDAIKTYGKIDVLIQLAAIYPFHSIIEHPIDLYQKVLSININASFYFIRTVLPHMQEAGYGRIINTASGTLQLPSPGQNAYVTSKGGVIGMTRQLAVEAGPGITANVIMPGLIQTEHAWNLLSKPDGTNPVFDQLSEKQCVHRAGQPEDVAYTIAFIASPEASFISGQIFDCGGGATFH</sequence>
<comment type="caution">
    <text evidence="1">The sequence shown here is derived from an EMBL/GenBank/DDBJ whole genome shotgun (WGS) entry which is preliminary data.</text>
</comment>
<evidence type="ECO:0000313" key="1">
    <source>
        <dbReference type="EMBL" id="KAJ9654284.1"/>
    </source>
</evidence>
<keyword evidence="2" id="KW-1185">Reference proteome</keyword>
<organism evidence="1 2">
    <name type="scientific">Neophaeococcomyces mojaviensis</name>
    <dbReference type="NCBI Taxonomy" id="3383035"/>
    <lineage>
        <taxon>Eukaryota</taxon>
        <taxon>Fungi</taxon>
        <taxon>Dikarya</taxon>
        <taxon>Ascomycota</taxon>
        <taxon>Pezizomycotina</taxon>
        <taxon>Eurotiomycetes</taxon>
        <taxon>Chaetothyriomycetidae</taxon>
        <taxon>Chaetothyriales</taxon>
        <taxon>Chaetothyriales incertae sedis</taxon>
        <taxon>Neophaeococcomyces</taxon>
    </lineage>
</organism>
<proteinExistence type="predicted"/>
<protein>
    <submittedName>
        <fullName evidence="1">Uncharacterized protein</fullName>
    </submittedName>
</protein>
<reference evidence="1" key="1">
    <citation type="submission" date="2022-10" db="EMBL/GenBank/DDBJ databases">
        <title>Culturing micro-colonial fungi from biological soil crusts in the Mojave desert and describing Neophaeococcomyces mojavensis, and introducing the new genera and species Taxawa tesnikishii.</title>
        <authorList>
            <person name="Kurbessoian T."/>
            <person name="Stajich J.E."/>
        </authorList>
    </citation>
    <scope>NUCLEOTIDE SEQUENCE</scope>
    <source>
        <strain evidence="1">JES_112</strain>
    </source>
</reference>